<evidence type="ECO:0000313" key="2">
    <source>
        <dbReference type="EMBL" id="CAC5415185.1"/>
    </source>
</evidence>
<organism evidence="2 3">
    <name type="scientific">Mytilus coruscus</name>
    <name type="common">Sea mussel</name>
    <dbReference type="NCBI Taxonomy" id="42192"/>
    <lineage>
        <taxon>Eukaryota</taxon>
        <taxon>Metazoa</taxon>
        <taxon>Spiralia</taxon>
        <taxon>Lophotrochozoa</taxon>
        <taxon>Mollusca</taxon>
        <taxon>Bivalvia</taxon>
        <taxon>Autobranchia</taxon>
        <taxon>Pteriomorphia</taxon>
        <taxon>Mytilida</taxon>
        <taxon>Mytiloidea</taxon>
        <taxon>Mytilidae</taxon>
        <taxon>Mytilinae</taxon>
        <taxon>Mytilus</taxon>
    </lineage>
</organism>
<protein>
    <submittedName>
        <fullName evidence="2">Uncharacterized protein</fullName>
    </submittedName>
</protein>
<sequence length="180" mass="20103">MLSKEIDLDTYLSPSTASTSKDSASVSELVPTNANSTPTIITEEKLCTKCKTAFQLHVVADLCDLCSRVDNIRRHRHQSGEAMRNQASNMVIRSNRILRPINIVLDAVPNVDPGNGDPRNLLCSVLEDDDGHYKLGIIYCILVTKYSRSQFTLTTYHGLKAVDFKNDIVVSAREQHELNR</sequence>
<feature type="region of interest" description="Disordered" evidence="1">
    <location>
        <begin position="13"/>
        <end position="32"/>
    </location>
</feature>
<dbReference type="Proteomes" id="UP000507470">
    <property type="component" value="Unassembled WGS sequence"/>
</dbReference>
<name>A0A6J8E6Q9_MYTCO</name>
<reference evidence="2 3" key="1">
    <citation type="submission" date="2020-06" db="EMBL/GenBank/DDBJ databases">
        <authorList>
            <person name="Li R."/>
            <person name="Bekaert M."/>
        </authorList>
    </citation>
    <scope>NUCLEOTIDE SEQUENCE [LARGE SCALE GENOMIC DNA]</scope>
    <source>
        <strain evidence="3">wild</strain>
    </source>
</reference>
<evidence type="ECO:0000256" key="1">
    <source>
        <dbReference type="SAM" id="MobiDB-lite"/>
    </source>
</evidence>
<proteinExistence type="predicted"/>
<keyword evidence="3" id="KW-1185">Reference proteome</keyword>
<dbReference type="AlphaFoldDB" id="A0A6J8E6Q9"/>
<accession>A0A6J8E6Q9</accession>
<evidence type="ECO:0000313" key="3">
    <source>
        <dbReference type="Proteomes" id="UP000507470"/>
    </source>
</evidence>
<dbReference type="EMBL" id="CACVKT020008387">
    <property type="protein sequence ID" value="CAC5415185.1"/>
    <property type="molecule type" value="Genomic_DNA"/>
</dbReference>
<gene>
    <name evidence="2" type="ORF">MCOR_47891</name>
</gene>